<dbReference type="RefSeq" id="XP_018298445.1">
    <property type="nucleotide sequence ID" value="XM_018440808.1"/>
</dbReference>
<feature type="compositionally biased region" description="Low complexity" evidence="1">
    <location>
        <begin position="612"/>
        <end position="622"/>
    </location>
</feature>
<feature type="compositionally biased region" description="Basic and acidic residues" evidence="1">
    <location>
        <begin position="596"/>
        <end position="605"/>
    </location>
</feature>
<feature type="compositionally biased region" description="Basic residues" evidence="1">
    <location>
        <begin position="89"/>
        <end position="98"/>
    </location>
</feature>
<evidence type="ECO:0000256" key="1">
    <source>
        <dbReference type="SAM" id="MobiDB-lite"/>
    </source>
</evidence>
<dbReference type="AlphaFoldDB" id="A0A162YFV2"/>
<dbReference type="EMBL" id="KV440971">
    <property type="protein sequence ID" value="OAD80405.1"/>
    <property type="molecule type" value="Genomic_DNA"/>
</dbReference>
<feature type="region of interest" description="Disordered" evidence="1">
    <location>
        <begin position="576"/>
        <end position="640"/>
    </location>
</feature>
<accession>A0A162YFV2</accession>
<sequence length="653" mass="74181">MSHFKDSIYFASSGDLRLPQIIHQDSTRRSALRPAKLTLYDEFERFERSGVAKFEKYLANARALSFGEQIQSLSVMDKGNSKSNDPTHSKPKQRKRSEHYRDKPKDHSRTPFKRQDRNTIGSDGFSILADLEKIPLVADMRPPFENNTEHGLSDVSVHSDNDILGDVLKRTENETDSWEDHHEHNMVDDDYNVKPLRNRVGTHRNSDKDEDLDENGRSIWDQESSNLKGVPERLMSPGQYFGARSLPLQSINDLWNEPAMASPTSFTSQNSSQNEPKKGSWQKGTRVRTMRDISRDQYTINSKISLSHEELNMPSIPKPKGIKNSKFADPLWTTFKALPDSLTHTPRFRINYDRINSPTELREVANRLKQLHNDTNIPLTTAIHVTKRRDYMNKLESDMENLSTNSVRSRGVPIPVARCDDNGNASGVTGSVRLHRIDTKRSRPIAQHTPLPDISEDEGSYIVQPDHLLLQYQVKSTGIRLRDAAFEISNSFSNRSRTFSLFSARGRLSFSPRKGNLYANASVGITVKIRESTVGNQLASMAASGFPYKPLSDTILVLIDGKHTKQIQVKIDIQSTDEEGSSINSNSFSRSANGFQDRRTSHDRSNSGIHNSQHPSQTTSHQQETHQEYNSYQKTPQDEQPECRFCAIEKNYL</sequence>
<feature type="compositionally biased region" description="Basic and acidic residues" evidence="1">
    <location>
        <begin position="99"/>
        <end position="117"/>
    </location>
</feature>
<dbReference type="GeneID" id="29001714"/>
<organism evidence="2 3">
    <name type="scientific">Phycomyces blakesleeanus (strain ATCC 8743b / DSM 1359 / FGSC 10004 / NBRC 33097 / NRRL 1555)</name>
    <dbReference type="NCBI Taxonomy" id="763407"/>
    <lineage>
        <taxon>Eukaryota</taxon>
        <taxon>Fungi</taxon>
        <taxon>Fungi incertae sedis</taxon>
        <taxon>Mucoromycota</taxon>
        <taxon>Mucoromycotina</taxon>
        <taxon>Mucoromycetes</taxon>
        <taxon>Mucorales</taxon>
        <taxon>Phycomycetaceae</taxon>
        <taxon>Phycomyces</taxon>
    </lineage>
</organism>
<feature type="compositionally biased region" description="Low complexity" evidence="1">
    <location>
        <begin position="581"/>
        <end position="593"/>
    </location>
</feature>
<reference evidence="3" key="1">
    <citation type="submission" date="2015-06" db="EMBL/GenBank/DDBJ databases">
        <title>Expansion of signal transduction pathways in fungi by whole-genome duplication.</title>
        <authorList>
            <consortium name="DOE Joint Genome Institute"/>
            <person name="Corrochano L.M."/>
            <person name="Kuo A."/>
            <person name="Marcet-Houben M."/>
            <person name="Polaino S."/>
            <person name="Salamov A."/>
            <person name="Villalobos J.M."/>
            <person name="Alvarez M.I."/>
            <person name="Avalos J."/>
            <person name="Benito E.P."/>
            <person name="Benoit I."/>
            <person name="Burger G."/>
            <person name="Camino L.P."/>
            <person name="Canovas D."/>
            <person name="Cerda-Olmedo E."/>
            <person name="Cheng J.-F."/>
            <person name="Dominguez A."/>
            <person name="Elias M."/>
            <person name="Eslava A.P."/>
            <person name="Glaser F."/>
            <person name="Grimwood J."/>
            <person name="Gutierrez G."/>
            <person name="Heitman J."/>
            <person name="Henrissat B."/>
            <person name="Iturriaga E.A."/>
            <person name="Lang B.F."/>
            <person name="Lavin J.L."/>
            <person name="Lee S."/>
            <person name="Li W."/>
            <person name="Lindquist E."/>
            <person name="Lopez-Garcia S."/>
            <person name="Luque E.M."/>
            <person name="Marcos A.T."/>
            <person name="Martin J."/>
            <person name="McCluskey K."/>
            <person name="Medina H.R."/>
            <person name="Miralles-Duran A."/>
            <person name="Miyazaki A."/>
            <person name="Munoz-Torres E."/>
            <person name="Oguiza J.A."/>
            <person name="Ohm R."/>
            <person name="Olmedo M."/>
            <person name="Orejas M."/>
            <person name="Ortiz-Castellanos L."/>
            <person name="Pisabarro A.G."/>
            <person name="Rodriguez-Romero J."/>
            <person name="Ruiz-Herrera J."/>
            <person name="Ruiz-Vazquez R."/>
            <person name="Sanz C."/>
            <person name="Schackwitz W."/>
            <person name="Schmutz J."/>
            <person name="Shahriari M."/>
            <person name="Shelest E."/>
            <person name="Silva-Franco F."/>
            <person name="Soanes D."/>
            <person name="Syed K."/>
            <person name="Tagua V.G."/>
            <person name="Talbot N.J."/>
            <person name="Thon M."/>
            <person name="De vries R.P."/>
            <person name="Wiebenga A."/>
            <person name="Yadav J.S."/>
            <person name="Braun E.L."/>
            <person name="Baker S."/>
            <person name="Garre V."/>
            <person name="Horwitz B."/>
            <person name="Torres-Martinez S."/>
            <person name="Idnurm A."/>
            <person name="Herrera-Estrella A."/>
            <person name="Gabaldon T."/>
            <person name="Grigoriev I.V."/>
        </authorList>
    </citation>
    <scope>NUCLEOTIDE SEQUENCE [LARGE SCALE GENOMIC DNA]</scope>
    <source>
        <strain evidence="3">NRRL 1555(-)</strain>
    </source>
</reference>
<feature type="region of interest" description="Disordered" evidence="1">
    <location>
        <begin position="75"/>
        <end position="121"/>
    </location>
</feature>
<dbReference type="VEuPathDB" id="FungiDB:PHYBLDRAFT_61455"/>
<dbReference type="Proteomes" id="UP000077315">
    <property type="component" value="Unassembled WGS sequence"/>
</dbReference>
<evidence type="ECO:0000313" key="2">
    <source>
        <dbReference type="EMBL" id="OAD80405.1"/>
    </source>
</evidence>
<evidence type="ECO:0000313" key="3">
    <source>
        <dbReference type="Proteomes" id="UP000077315"/>
    </source>
</evidence>
<feature type="region of interest" description="Disordered" evidence="1">
    <location>
        <begin position="259"/>
        <end position="286"/>
    </location>
</feature>
<name>A0A162YFV2_PHYB8</name>
<feature type="compositionally biased region" description="Polar residues" evidence="1">
    <location>
        <begin position="262"/>
        <end position="274"/>
    </location>
</feature>
<dbReference type="OrthoDB" id="2286304at2759"/>
<protein>
    <submittedName>
        <fullName evidence="2">Uncharacterized protein</fullName>
    </submittedName>
</protein>
<gene>
    <name evidence="2" type="ORF">PHYBLDRAFT_61455</name>
</gene>
<dbReference type="InParanoid" id="A0A162YFV2"/>
<keyword evidence="3" id="KW-1185">Reference proteome</keyword>
<feature type="region of interest" description="Disordered" evidence="1">
    <location>
        <begin position="194"/>
        <end position="224"/>
    </location>
</feature>
<proteinExistence type="predicted"/>